<evidence type="ECO:0000313" key="2">
    <source>
        <dbReference type="EMBL" id="GFS59012.1"/>
    </source>
</evidence>
<name>A0A8X6MK35_NEPPI</name>
<comment type="caution">
    <text evidence="2">The sequence shown here is derived from an EMBL/GenBank/DDBJ whole genome shotgun (WGS) entry which is preliminary data.</text>
</comment>
<reference evidence="2" key="1">
    <citation type="submission" date="2020-08" db="EMBL/GenBank/DDBJ databases">
        <title>Multicomponent nature underlies the extraordinary mechanical properties of spider dragline silk.</title>
        <authorList>
            <person name="Kono N."/>
            <person name="Nakamura H."/>
            <person name="Mori M."/>
            <person name="Yoshida Y."/>
            <person name="Ohtoshi R."/>
            <person name="Malay A.D."/>
            <person name="Moran D.A.P."/>
            <person name="Tomita M."/>
            <person name="Numata K."/>
            <person name="Arakawa K."/>
        </authorList>
    </citation>
    <scope>NUCLEOTIDE SEQUENCE</scope>
</reference>
<gene>
    <name evidence="2" type="ORF">NPIL_48771</name>
</gene>
<sequence length="23" mass="2516">MKSFPEQTDGITSKDAQTQTSQS</sequence>
<dbReference type="EMBL" id="BMAW01047074">
    <property type="protein sequence ID" value="GFS59012.1"/>
    <property type="molecule type" value="Genomic_DNA"/>
</dbReference>
<evidence type="ECO:0000313" key="3">
    <source>
        <dbReference type="Proteomes" id="UP000887013"/>
    </source>
</evidence>
<dbReference type="AlphaFoldDB" id="A0A8X6MK35"/>
<accession>A0A8X6MK35</accession>
<dbReference type="Proteomes" id="UP000887013">
    <property type="component" value="Unassembled WGS sequence"/>
</dbReference>
<proteinExistence type="predicted"/>
<protein>
    <submittedName>
        <fullName evidence="2">Uncharacterized protein</fullName>
    </submittedName>
</protein>
<keyword evidence="3" id="KW-1185">Reference proteome</keyword>
<organism evidence="2 3">
    <name type="scientific">Nephila pilipes</name>
    <name type="common">Giant wood spider</name>
    <name type="synonym">Nephila maculata</name>
    <dbReference type="NCBI Taxonomy" id="299642"/>
    <lineage>
        <taxon>Eukaryota</taxon>
        <taxon>Metazoa</taxon>
        <taxon>Ecdysozoa</taxon>
        <taxon>Arthropoda</taxon>
        <taxon>Chelicerata</taxon>
        <taxon>Arachnida</taxon>
        <taxon>Araneae</taxon>
        <taxon>Araneomorphae</taxon>
        <taxon>Entelegynae</taxon>
        <taxon>Araneoidea</taxon>
        <taxon>Nephilidae</taxon>
        <taxon>Nephila</taxon>
    </lineage>
</organism>
<feature type="non-terminal residue" evidence="2">
    <location>
        <position position="23"/>
    </location>
</feature>
<evidence type="ECO:0000256" key="1">
    <source>
        <dbReference type="SAM" id="MobiDB-lite"/>
    </source>
</evidence>
<feature type="region of interest" description="Disordered" evidence="1">
    <location>
        <begin position="1"/>
        <end position="23"/>
    </location>
</feature>